<dbReference type="STRING" id="231916.A0A409VV67"/>
<comment type="caution">
    <text evidence="3">The sequence shown here is derived from an EMBL/GenBank/DDBJ whole genome shotgun (WGS) entry which is preliminary data.</text>
</comment>
<evidence type="ECO:0000259" key="2">
    <source>
        <dbReference type="Pfam" id="PF20152"/>
    </source>
</evidence>
<feature type="transmembrane region" description="Helical" evidence="1">
    <location>
        <begin position="114"/>
        <end position="132"/>
    </location>
</feature>
<dbReference type="InterPro" id="IPR045339">
    <property type="entry name" value="DUF6534"/>
</dbReference>
<feature type="transmembrane region" description="Helical" evidence="1">
    <location>
        <begin position="81"/>
        <end position="102"/>
    </location>
</feature>
<name>A0A409VV67_9AGAR</name>
<reference evidence="3 4" key="1">
    <citation type="journal article" date="2018" name="Evol. Lett.">
        <title>Horizontal gene cluster transfer increased hallucinogenic mushroom diversity.</title>
        <authorList>
            <person name="Reynolds H.T."/>
            <person name="Vijayakumar V."/>
            <person name="Gluck-Thaler E."/>
            <person name="Korotkin H.B."/>
            <person name="Matheny P.B."/>
            <person name="Slot J.C."/>
        </authorList>
    </citation>
    <scope>NUCLEOTIDE SEQUENCE [LARGE SCALE GENOMIC DNA]</scope>
    <source>
        <strain evidence="3 4">SRW20</strain>
    </source>
</reference>
<dbReference type="OrthoDB" id="3270417at2759"/>
<sequence length="336" mass="38893">MDVCNHRLGIPLAQDFWEPSGLQFSSELPPYKLTFITRTTRMTGYFRRYLALNTVHLVAITHGMYHYMISDFRNPEGLEYVVWYVDIQACLTIEVLIVFHSLYSLRIWKLGQRFSRIWPCLVIFVVIGGYGTRSKPLTICNGYMRWAIEASFSTSTGIDVILAFAMCICLYKNRTPFRKYASTVYVETFKLSTKKFLHHQHNELRDCLGHSYQYVTMRDTMIFLGISFLLTKLYISSYMAMLNARRPTREQESSSYNVSQFTKLRNVRPHDPTATNPGRMPPKTEVDSFQMSALDYRTKMDEEFSPGATVSRKASSSAKSAIIGITVHTTEERHYE</sequence>
<feature type="transmembrane region" description="Helical" evidence="1">
    <location>
        <begin position="49"/>
        <end position="69"/>
    </location>
</feature>
<dbReference type="AlphaFoldDB" id="A0A409VV67"/>
<feature type="transmembrane region" description="Helical" evidence="1">
    <location>
        <begin position="221"/>
        <end position="241"/>
    </location>
</feature>
<keyword evidence="1" id="KW-0812">Transmembrane</keyword>
<organism evidence="3 4">
    <name type="scientific">Gymnopilus dilepis</name>
    <dbReference type="NCBI Taxonomy" id="231916"/>
    <lineage>
        <taxon>Eukaryota</taxon>
        <taxon>Fungi</taxon>
        <taxon>Dikarya</taxon>
        <taxon>Basidiomycota</taxon>
        <taxon>Agaricomycotina</taxon>
        <taxon>Agaricomycetes</taxon>
        <taxon>Agaricomycetidae</taxon>
        <taxon>Agaricales</taxon>
        <taxon>Agaricineae</taxon>
        <taxon>Hymenogastraceae</taxon>
        <taxon>Gymnopilus</taxon>
    </lineage>
</organism>
<evidence type="ECO:0000256" key="1">
    <source>
        <dbReference type="SAM" id="Phobius"/>
    </source>
</evidence>
<proteinExistence type="predicted"/>
<feature type="domain" description="DUF6534" evidence="2">
    <location>
        <begin position="156"/>
        <end position="246"/>
    </location>
</feature>
<keyword evidence="1" id="KW-1133">Transmembrane helix</keyword>
<protein>
    <recommendedName>
        <fullName evidence="2">DUF6534 domain-containing protein</fullName>
    </recommendedName>
</protein>
<gene>
    <name evidence="3" type="ORF">CVT26_014448</name>
</gene>
<keyword evidence="1" id="KW-0472">Membrane</keyword>
<dbReference type="Pfam" id="PF20152">
    <property type="entry name" value="DUF6534"/>
    <property type="match status" value="1"/>
</dbReference>
<dbReference type="Proteomes" id="UP000284706">
    <property type="component" value="Unassembled WGS sequence"/>
</dbReference>
<dbReference type="InParanoid" id="A0A409VV67"/>
<keyword evidence="4" id="KW-1185">Reference proteome</keyword>
<dbReference type="EMBL" id="NHYE01005551">
    <property type="protein sequence ID" value="PPQ70155.1"/>
    <property type="molecule type" value="Genomic_DNA"/>
</dbReference>
<evidence type="ECO:0000313" key="4">
    <source>
        <dbReference type="Proteomes" id="UP000284706"/>
    </source>
</evidence>
<accession>A0A409VV67</accession>
<evidence type="ECO:0000313" key="3">
    <source>
        <dbReference type="EMBL" id="PPQ70155.1"/>
    </source>
</evidence>
<feature type="transmembrane region" description="Helical" evidence="1">
    <location>
        <begin position="152"/>
        <end position="171"/>
    </location>
</feature>